<evidence type="ECO:0000256" key="4">
    <source>
        <dbReference type="ARBA" id="ARBA00022989"/>
    </source>
</evidence>
<keyword evidence="3" id="KW-0732">Signal</keyword>
<dbReference type="InterPro" id="IPR000157">
    <property type="entry name" value="TIR_dom"/>
</dbReference>
<dbReference type="PANTHER" id="PTHR24365:SF530">
    <property type="entry name" value="MSTPROX-RELATED"/>
    <property type="match status" value="1"/>
</dbReference>
<protein>
    <submittedName>
        <fullName evidence="9">Toll-like receptor 4</fullName>
    </submittedName>
</protein>
<dbReference type="PANTHER" id="PTHR24365">
    <property type="entry name" value="TOLL-LIKE RECEPTOR"/>
    <property type="match status" value="1"/>
</dbReference>
<proteinExistence type="predicted"/>
<organism evidence="8 9">
    <name type="scientific">Aplysia californica</name>
    <name type="common">California sea hare</name>
    <dbReference type="NCBI Taxonomy" id="6500"/>
    <lineage>
        <taxon>Eukaryota</taxon>
        <taxon>Metazoa</taxon>
        <taxon>Spiralia</taxon>
        <taxon>Lophotrochozoa</taxon>
        <taxon>Mollusca</taxon>
        <taxon>Gastropoda</taxon>
        <taxon>Heterobranchia</taxon>
        <taxon>Euthyneura</taxon>
        <taxon>Tectipleura</taxon>
        <taxon>Aplysiida</taxon>
        <taxon>Aplysioidea</taxon>
        <taxon>Aplysiidae</taxon>
        <taxon>Aplysia</taxon>
    </lineage>
</organism>
<evidence type="ECO:0000256" key="5">
    <source>
        <dbReference type="ARBA" id="ARBA00023136"/>
    </source>
</evidence>
<feature type="domain" description="TIR" evidence="7">
    <location>
        <begin position="84"/>
        <end position="211"/>
    </location>
</feature>
<evidence type="ECO:0000313" key="8">
    <source>
        <dbReference type="Proteomes" id="UP000694888"/>
    </source>
</evidence>
<keyword evidence="2 6" id="KW-0812">Transmembrane</keyword>
<dbReference type="RefSeq" id="XP_005112701.2">
    <property type="nucleotide sequence ID" value="XM_005112644.3"/>
</dbReference>
<keyword evidence="5 6" id="KW-0472">Membrane</keyword>
<dbReference type="InterPro" id="IPR035897">
    <property type="entry name" value="Toll_tir_struct_dom_sf"/>
</dbReference>
<evidence type="ECO:0000256" key="1">
    <source>
        <dbReference type="ARBA" id="ARBA00004370"/>
    </source>
</evidence>
<evidence type="ECO:0000256" key="6">
    <source>
        <dbReference type="SAM" id="Phobius"/>
    </source>
</evidence>
<evidence type="ECO:0000256" key="3">
    <source>
        <dbReference type="ARBA" id="ARBA00022729"/>
    </source>
</evidence>
<feature type="transmembrane region" description="Helical" evidence="6">
    <location>
        <begin position="36"/>
        <end position="56"/>
    </location>
</feature>
<dbReference type="Pfam" id="PF01582">
    <property type="entry name" value="TIR"/>
    <property type="match status" value="1"/>
</dbReference>
<dbReference type="PROSITE" id="PS50104">
    <property type="entry name" value="TIR"/>
    <property type="match status" value="1"/>
</dbReference>
<dbReference type="GeneID" id="101847551"/>
<comment type="subcellular location">
    <subcellularLocation>
        <location evidence="1">Membrane</location>
    </subcellularLocation>
</comment>
<evidence type="ECO:0000259" key="7">
    <source>
        <dbReference type="PROSITE" id="PS50104"/>
    </source>
</evidence>
<sequence length="225" mass="26353">MDKSGNYTCTDYRGYSINISDSAAVKAIWRRCVGRAALLISICFALAMAFGFLALYKWRHFKTALRKVFLNILHSVRMKTMREYRYQVFIGYADDDFRFIRHILRRYLEDDLNLSTYIHQRDLGPGYLDQQLLDAIQDSWRLVLVLSVNFLRSYDKAHLVMKMCTSALTPLNPDRILVLVQKDQGRYIPDYILAAVDEGQLITVTNLQEQLNYEQKQRIKHLILS</sequence>
<dbReference type="Proteomes" id="UP000694888">
    <property type="component" value="Unplaced"/>
</dbReference>
<keyword evidence="8" id="KW-1185">Reference proteome</keyword>
<keyword evidence="4 6" id="KW-1133">Transmembrane helix</keyword>
<gene>
    <name evidence="9" type="primary">LOC101847551</name>
</gene>
<name>A0ABM0KAA4_APLCA</name>
<evidence type="ECO:0000313" key="9">
    <source>
        <dbReference type="RefSeq" id="XP_005112701.2"/>
    </source>
</evidence>
<dbReference type="Gene3D" id="3.40.50.10140">
    <property type="entry name" value="Toll/interleukin-1 receptor homology (TIR) domain"/>
    <property type="match status" value="1"/>
</dbReference>
<dbReference type="SUPFAM" id="SSF52200">
    <property type="entry name" value="Toll/Interleukin receptor TIR domain"/>
    <property type="match status" value="1"/>
</dbReference>
<accession>A0ABM0KAA4</accession>
<reference evidence="9" key="1">
    <citation type="submission" date="2025-08" db="UniProtKB">
        <authorList>
            <consortium name="RefSeq"/>
        </authorList>
    </citation>
    <scope>IDENTIFICATION</scope>
</reference>
<evidence type="ECO:0000256" key="2">
    <source>
        <dbReference type="ARBA" id="ARBA00022692"/>
    </source>
</evidence>